<sequence>MGRKRHLGKCNSRVNVNVVDVPETSSQNLKGCKTSKNRKKPSQRATFIIIDNGLDDDEHQNGEERDDAHQSDTISSEVLTSVPDEPQIVEDSDDECQMFFRGKAPCFSPKRTEHQFRTSRNRFGLNDGYFGNLTSRNRFGLNTGFASNISEDDNSDCEILEDSSGDVRAQWEKAALRRKMMKGSWNMQFEVEDQASTSGSNNESRSHSQNSSFVQKDVNVDRDLESDEPVLSSASDIVMEDICDIVMEEDISNFKTSPDDIREEFIPNPDLNDSGSEFDRQSPDMGAPTQMGDSSNLEEMDSESTKGLDGTVVDDGNEEDGPKAQEGWVPDVDALFNNQEIGDAKDALFNNRENGDDNDVLFKNREHGDVKYSLFNNRENGDVKDPLFNCQENDDTKVENIAGDARNDTGTTEFENDLVGDREKLKDTAAFKLAIEEEWANRQREIQIQAEEAQRLRKRKKLESLRLLEMEKRQKQRIEEMRETQKKDEETINLKEQLRVEVRRELDKLEFQYRDMASLLRGLGIMVGGGLRPMLHEVQAAYKQALLRFHPDRASKRNPRQMVEAEETFKLISRLKDKLPPCM</sequence>
<feature type="compositionally biased region" description="Basic and acidic residues" evidence="2">
    <location>
        <begin position="59"/>
        <end position="70"/>
    </location>
</feature>
<keyword evidence="4" id="KW-1185">Reference proteome</keyword>
<evidence type="ECO:0000313" key="4">
    <source>
        <dbReference type="Proteomes" id="UP000017836"/>
    </source>
</evidence>
<dbReference type="OMA" id="IVMEDIC"/>
<evidence type="ECO:0000256" key="1">
    <source>
        <dbReference type="SAM" id="Coils"/>
    </source>
</evidence>
<dbReference type="Gene3D" id="1.10.287.110">
    <property type="entry name" value="DnaJ domain"/>
    <property type="match status" value="1"/>
</dbReference>
<keyword evidence="1" id="KW-0175">Coiled coil</keyword>
<dbReference type="PANTHER" id="PTHR36335">
    <property type="entry name" value="CHAPERONE DNAJ-DOMAIN SUPERFAMILY PROTEIN"/>
    <property type="match status" value="1"/>
</dbReference>
<dbReference type="HOGENOM" id="CLU_029575_0_0_1"/>
<dbReference type="EMBL" id="KI392311">
    <property type="protein sequence ID" value="ERN17784.1"/>
    <property type="molecule type" value="Genomic_DNA"/>
</dbReference>
<name>U5D5Q9_AMBTC</name>
<evidence type="ECO:0008006" key="5">
    <source>
        <dbReference type="Google" id="ProtNLM"/>
    </source>
</evidence>
<dbReference type="CDD" id="cd06257">
    <property type="entry name" value="DnaJ"/>
    <property type="match status" value="1"/>
</dbReference>
<feature type="region of interest" description="Disordered" evidence="2">
    <location>
        <begin position="193"/>
        <end position="232"/>
    </location>
</feature>
<dbReference type="STRING" id="13333.U5D5Q9"/>
<dbReference type="InterPro" id="IPR036869">
    <property type="entry name" value="J_dom_sf"/>
</dbReference>
<dbReference type="SUPFAM" id="SSF46565">
    <property type="entry name" value="Chaperone J-domain"/>
    <property type="match status" value="1"/>
</dbReference>
<dbReference type="Proteomes" id="UP000017836">
    <property type="component" value="Unassembled WGS sequence"/>
</dbReference>
<dbReference type="eggNOG" id="ENOG502QZR2">
    <property type="taxonomic scope" value="Eukaryota"/>
</dbReference>
<accession>U5D5Q9</accession>
<dbReference type="AlphaFoldDB" id="U5D5Q9"/>
<gene>
    <name evidence="3" type="ORF">AMTR_s00047p00145320</name>
</gene>
<evidence type="ECO:0000313" key="3">
    <source>
        <dbReference type="EMBL" id="ERN17784.1"/>
    </source>
</evidence>
<organism evidence="3 4">
    <name type="scientific">Amborella trichopoda</name>
    <dbReference type="NCBI Taxonomy" id="13333"/>
    <lineage>
        <taxon>Eukaryota</taxon>
        <taxon>Viridiplantae</taxon>
        <taxon>Streptophyta</taxon>
        <taxon>Embryophyta</taxon>
        <taxon>Tracheophyta</taxon>
        <taxon>Spermatophyta</taxon>
        <taxon>Magnoliopsida</taxon>
        <taxon>Amborellales</taxon>
        <taxon>Amborellaceae</taxon>
        <taxon>Amborella</taxon>
    </lineage>
</organism>
<feature type="compositionally biased region" description="Polar residues" evidence="2">
    <location>
        <begin position="194"/>
        <end position="214"/>
    </location>
</feature>
<dbReference type="InterPro" id="IPR001623">
    <property type="entry name" value="DnaJ_domain"/>
</dbReference>
<feature type="region of interest" description="Disordered" evidence="2">
    <location>
        <begin position="256"/>
        <end position="327"/>
    </location>
</feature>
<evidence type="ECO:0000256" key="2">
    <source>
        <dbReference type="SAM" id="MobiDB-lite"/>
    </source>
</evidence>
<reference evidence="4" key="1">
    <citation type="journal article" date="2013" name="Science">
        <title>The Amborella genome and the evolution of flowering plants.</title>
        <authorList>
            <consortium name="Amborella Genome Project"/>
        </authorList>
    </citation>
    <scope>NUCLEOTIDE SEQUENCE [LARGE SCALE GENOMIC DNA]</scope>
</reference>
<proteinExistence type="predicted"/>
<dbReference type="Gramene" id="ERN17784">
    <property type="protein sequence ID" value="ERN17784"/>
    <property type="gene ID" value="AMTR_s00047p00145320"/>
</dbReference>
<feature type="region of interest" description="Disordered" evidence="2">
    <location>
        <begin position="51"/>
        <end position="86"/>
    </location>
</feature>
<feature type="coiled-coil region" evidence="1">
    <location>
        <begin position="443"/>
        <end position="512"/>
    </location>
</feature>
<protein>
    <recommendedName>
        <fullName evidence="5">J domain-containing protein</fullName>
    </recommendedName>
</protein>
<dbReference type="PANTHER" id="PTHR36335:SF1">
    <property type="entry name" value="CHAPERONE DNAJ-DOMAIN SUPERFAMILY PROTEIN"/>
    <property type="match status" value="1"/>
</dbReference>